<dbReference type="Proteomes" id="UP001062846">
    <property type="component" value="Chromosome 3"/>
</dbReference>
<sequence>MSNPKCMEAGKSLPLISSNNHGGGGVLKPKEKKKKKLIEEILGFPKELNSPPNIGRRRRRKKGKRIVLRSSAAADALSGISPRMAWKLKGWKFRIFSADVEFIQMPTSMMRLVSDYMVSERNSSQEFNFA</sequence>
<comment type="caution">
    <text evidence="1">The sequence shown here is derived from an EMBL/GenBank/DDBJ whole genome shotgun (WGS) entry which is preliminary data.</text>
</comment>
<dbReference type="EMBL" id="CM046390">
    <property type="protein sequence ID" value="KAI8563407.1"/>
    <property type="molecule type" value="Genomic_DNA"/>
</dbReference>
<keyword evidence="2" id="KW-1185">Reference proteome</keyword>
<organism evidence="1 2">
    <name type="scientific">Rhododendron molle</name>
    <name type="common">Chinese azalea</name>
    <name type="synonym">Azalea mollis</name>
    <dbReference type="NCBI Taxonomy" id="49168"/>
    <lineage>
        <taxon>Eukaryota</taxon>
        <taxon>Viridiplantae</taxon>
        <taxon>Streptophyta</taxon>
        <taxon>Embryophyta</taxon>
        <taxon>Tracheophyta</taxon>
        <taxon>Spermatophyta</taxon>
        <taxon>Magnoliopsida</taxon>
        <taxon>eudicotyledons</taxon>
        <taxon>Gunneridae</taxon>
        <taxon>Pentapetalae</taxon>
        <taxon>asterids</taxon>
        <taxon>Ericales</taxon>
        <taxon>Ericaceae</taxon>
        <taxon>Ericoideae</taxon>
        <taxon>Rhodoreae</taxon>
        <taxon>Rhododendron</taxon>
    </lineage>
</organism>
<gene>
    <name evidence="1" type="ORF">RHMOL_Rhmol03G0109300</name>
</gene>
<reference evidence="1" key="1">
    <citation type="submission" date="2022-02" db="EMBL/GenBank/DDBJ databases">
        <title>Plant Genome Project.</title>
        <authorList>
            <person name="Zhang R.-G."/>
        </authorList>
    </citation>
    <scope>NUCLEOTIDE SEQUENCE</scope>
    <source>
        <strain evidence="1">AT1</strain>
    </source>
</reference>
<evidence type="ECO:0000313" key="2">
    <source>
        <dbReference type="Proteomes" id="UP001062846"/>
    </source>
</evidence>
<name>A0ACC0PCI8_RHOML</name>
<proteinExistence type="predicted"/>
<protein>
    <submittedName>
        <fullName evidence="1">Uncharacterized protein</fullName>
    </submittedName>
</protein>
<accession>A0ACC0PCI8</accession>
<evidence type="ECO:0000313" key="1">
    <source>
        <dbReference type="EMBL" id="KAI8563407.1"/>
    </source>
</evidence>